<keyword evidence="5" id="KW-0812">Transmembrane</keyword>
<keyword evidence="7" id="KW-0406">Ion transport</keyword>
<evidence type="ECO:0000256" key="11">
    <source>
        <dbReference type="SAM" id="SignalP"/>
    </source>
</evidence>
<dbReference type="SUPFAM" id="SSF56935">
    <property type="entry name" value="Porins"/>
    <property type="match status" value="1"/>
</dbReference>
<evidence type="ECO:0000256" key="9">
    <source>
        <dbReference type="ARBA" id="ARBA00023136"/>
    </source>
</evidence>
<evidence type="ECO:0000256" key="4">
    <source>
        <dbReference type="ARBA" id="ARBA00022452"/>
    </source>
</evidence>
<keyword evidence="9" id="KW-0472">Membrane</keyword>
<organism evidence="13 14">
    <name type="scientific">Alcanivorax profundi</name>
    <dbReference type="NCBI Taxonomy" id="2338368"/>
    <lineage>
        <taxon>Bacteria</taxon>
        <taxon>Pseudomonadati</taxon>
        <taxon>Pseudomonadota</taxon>
        <taxon>Gammaproteobacteria</taxon>
        <taxon>Oceanospirillales</taxon>
        <taxon>Alcanivoracaceae</taxon>
        <taxon>Alcanivorax</taxon>
    </lineage>
</organism>
<dbReference type="GO" id="GO:0034220">
    <property type="term" value="P:monoatomic ion transmembrane transport"/>
    <property type="evidence" value="ECO:0007669"/>
    <property type="project" value="InterPro"/>
</dbReference>
<comment type="caution">
    <text evidence="13">The sequence shown here is derived from an EMBL/GenBank/DDBJ whole genome shotgun (WGS) entry which is preliminary data.</text>
</comment>
<dbReference type="RefSeq" id="WP_022984424.1">
    <property type="nucleotide sequence ID" value="NZ_CAXGPP010000009.1"/>
</dbReference>
<dbReference type="InterPro" id="IPR033900">
    <property type="entry name" value="Gram_neg_porin_domain"/>
</dbReference>
<dbReference type="PRINTS" id="PR00184">
    <property type="entry name" value="NEISSPPORIN"/>
</dbReference>
<comment type="subcellular location">
    <subcellularLocation>
        <location evidence="1">Cell outer membrane</location>
        <topology evidence="1">Multi-pass membrane protein</topology>
    </subcellularLocation>
</comment>
<evidence type="ECO:0000256" key="8">
    <source>
        <dbReference type="ARBA" id="ARBA00023114"/>
    </source>
</evidence>
<dbReference type="PRINTS" id="PR00182">
    <property type="entry name" value="ECOLNEIPORIN"/>
</dbReference>
<dbReference type="InterPro" id="IPR023614">
    <property type="entry name" value="Porin_dom_sf"/>
</dbReference>
<evidence type="ECO:0000256" key="1">
    <source>
        <dbReference type="ARBA" id="ARBA00004571"/>
    </source>
</evidence>
<dbReference type="GO" id="GO:0009279">
    <property type="term" value="C:cell outer membrane"/>
    <property type="evidence" value="ECO:0007669"/>
    <property type="project" value="UniProtKB-SubCell"/>
</dbReference>
<keyword evidence="4" id="KW-1134">Transmembrane beta strand</keyword>
<dbReference type="PANTHER" id="PTHR34501">
    <property type="entry name" value="PROTEIN YDDL-RELATED"/>
    <property type="match status" value="1"/>
</dbReference>
<comment type="subunit">
    <text evidence="2">Homotrimer.</text>
</comment>
<gene>
    <name evidence="13" type="ORF">D4A39_01340</name>
</gene>
<accession>A0A418Y1X8</accession>
<dbReference type="PANTHER" id="PTHR34501:SF9">
    <property type="entry name" value="MAJOR OUTER MEMBRANE PROTEIN P.IA"/>
    <property type="match status" value="1"/>
</dbReference>
<dbReference type="CDD" id="cd00342">
    <property type="entry name" value="gram_neg_porins"/>
    <property type="match status" value="1"/>
</dbReference>
<feature type="domain" description="Porin" evidence="12">
    <location>
        <begin position="7"/>
        <end position="324"/>
    </location>
</feature>
<dbReference type="InterPro" id="IPR001702">
    <property type="entry name" value="Porin_Gram-ve"/>
</dbReference>
<evidence type="ECO:0000256" key="3">
    <source>
        <dbReference type="ARBA" id="ARBA00022448"/>
    </source>
</evidence>
<name>A0A418Y1X8_9GAMM</name>
<evidence type="ECO:0000256" key="10">
    <source>
        <dbReference type="ARBA" id="ARBA00023237"/>
    </source>
</evidence>
<dbReference type="Proteomes" id="UP000283734">
    <property type="component" value="Unassembled WGS sequence"/>
</dbReference>
<evidence type="ECO:0000256" key="2">
    <source>
        <dbReference type="ARBA" id="ARBA00011233"/>
    </source>
</evidence>
<evidence type="ECO:0000256" key="5">
    <source>
        <dbReference type="ARBA" id="ARBA00022692"/>
    </source>
</evidence>
<reference evidence="13 14" key="1">
    <citation type="submission" date="2018-09" db="EMBL/GenBank/DDBJ databases">
        <title>Alcanivorax profundi sp. nov., isolated from 1000 m-depth seawater of the Mariana Trench.</title>
        <authorList>
            <person name="Liu J."/>
        </authorList>
    </citation>
    <scope>NUCLEOTIDE SEQUENCE [LARGE SCALE GENOMIC DNA]</scope>
    <source>
        <strain evidence="13 14">MTEO17</strain>
    </source>
</reference>
<feature type="chain" id="PRO_5019397065" evidence="11">
    <location>
        <begin position="21"/>
        <end position="349"/>
    </location>
</feature>
<keyword evidence="8" id="KW-0626">Porin</keyword>
<evidence type="ECO:0000313" key="13">
    <source>
        <dbReference type="EMBL" id="RJG19536.1"/>
    </source>
</evidence>
<dbReference type="InterPro" id="IPR002299">
    <property type="entry name" value="Porin_Neis"/>
</dbReference>
<evidence type="ECO:0000256" key="7">
    <source>
        <dbReference type="ARBA" id="ARBA00023065"/>
    </source>
</evidence>
<dbReference type="Gene3D" id="2.40.160.10">
    <property type="entry name" value="Porin"/>
    <property type="match status" value="1"/>
</dbReference>
<dbReference type="AlphaFoldDB" id="A0A418Y1X8"/>
<evidence type="ECO:0000256" key="6">
    <source>
        <dbReference type="ARBA" id="ARBA00022729"/>
    </source>
</evidence>
<sequence length="349" mass="37137">MKKTLMAAAIAAALPVSALAAPAFYGKLNLSLDKTRDYPQGLVFSEEDLSDAWFVSSNNSRLGIKGEEPLINDRLSVIYQMEVSYDADGDSSDTFGTRNSFLGLNSAAGKVFAGRYDSVVKLAEGSIDQFNDTVADMDVVFLGQRRNSNTVNWQSPDFGGVTVRAQVAPGEEEVVGTGANARTQDGLTDTWGLSATLEAEAIYAALAYESSYTSIDFAPFGPLIGGDLDTLRGSFGLSLGDSAQFGAIVERSEFDPYGGDEGDLMSYLLSGRFGLSERIVLKGQIGMLDSSDLDLDIKMLTVGADYTLGDQTTTYALVSASDTDFDPVGSTTDVDESGMAFSVGLIHKF</sequence>
<keyword evidence="3" id="KW-0813">Transport</keyword>
<keyword evidence="6 11" id="KW-0732">Signal</keyword>
<dbReference type="Pfam" id="PF13609">
    <property type="entry name" value="Porin_4"/>
    <property type="match status" value="1"/>
</dbReference>
<dbReference type="GO" id="GO:0015288">
    <property type="term" value="F:porin activity"/>
    <property type="evidence" value="ECO:0007669"/>
    <property type="project" value="UniProtKB-KW"/>
</dbReference>
<dbReference type="OrthoDB" id="8173690at2"/>
<feature type="signal peptide" evidence="11">
    <location>
        <begin position="1"/>
        <end position="20"/>
    </location>
</feature>
<dbReference type="InterPro" id="IPR050298">
    <property type="entry name" value="Gram-neg_bact_OMP"/>
</dbReference>
<proteinExistence type="predicted"/>
<keyword evidence="10" id="KW-0998">Cell outer membrane</keyword>
<evidence type="ECO:0000259" key="12">
    <source>
        <dbReference type="Pfam" id="PF13609"/>
    </source>
</evidence>
<protein>
    <submittedName>
        <fullName evidence="13">Porin</fullName>
    </submittedName>
</protein>
<evidence type="ECO:0000313" key="14">
    <source>
        <dbReference type="Proteomes" id="UP000283734"/>
    </source>
</evidence>
<dbReference type="EMBL" id="QYYA01000001">
    <property type="protein sequence ID" value="RJG19536.1"/>
    <property type="molecule type" value="Genomic_DNA"/>
</dbReference>
<keyword evidence="14" id="KW-1185">Reference proteome</keyword>
<dbReference type="GO" id="GO:0046930">
    <property type="term" value="C:pore complex"/>
    <property type="evidence" value="ECO:0007669"/>
    <property type="project" value="UniProtKB-KW"/>
</dbReference>